<name>A0A0A8YMY0_ARUDO</name>
<protein>
    <submittedName>
        <fullName evidence="2">Uncharacterized protein</fullName>
    </submittedName>
</protein>
<evidence type="ECO:0000256" key="1">
    <source>
        <dbReference type="SAM" id="MobiDB-lite"/>
    </source>
</evidence>
<reference evidence="2" key="2">
    <citation type="journal article" date="2015" name="Data Brief">
        <title>Shoot transcriptome of the giant reed, Arundo donax.</title>
        <authorList>
            <person name="Barrero R.A."/>
            <person name="Guerrero F.D."/>
            <person name="Moolhuijzen P."/>
            <person name="Goolsby J.A."/>
            <person name="Tidwell J."/>
            <person name="Bellgard S.E."/>
            <person name="Bellgard M.I."/>
        </authorList>
    </citation>
    <scope>NUCLEOTIDE SEQUENCE</scope>
    <source>
        <tissue evidence="2">Shoot tissue taken approximately 20 cm above the soil surface</tissue>
    </source>
</reference>
<organism evidence="2">
    <name type="scientific">Arundo donax</name>
    <name type="common">Giant reed</name>
    <name type="synonym">Donax arundinaceus</name>
    <dbReference type="NCBI Taxonomy" id="35708"/>
    <lineage>
        <taxon>Eukaryota</taxon>
        <taxon>Viridiplantae</taxon>
        <taxon>Streptophyta</taxon>
        <taxon>Embryophyta</taxon>
        <taxon>Tracheophyta</taxon>
        <taxon>Spermatophyta</taxon>
        <taxon>Magnoliopsida</taxon>
        <taxon>Liliopsida</taxon>
        <taxon>Poales</taxon>
        <taxon>Poaceae</taxon>
        <taxon>PACMAD clade</taxon>
        <taxon>Arundinoideae</taxon>
        <taxon>Arundineae</taxon>
        <taxon>Arundo</taxon>
    </lineage>
</organism>
<sequence>MQPLSPPAWQGHSVRGCLLQRPSTQDRRS</sequence>
<proteinExistence type="predicted"/>
<accession>A0A0A8YMY0</accession>
<evidence type="ECO:0000313" key="2">
    <source>
        <dbReference type="EMBL" id="JAD26450.1"/>
    </source>
</evidence>
<reference evidence="2" key="1">
    <citation type="submission" date="2014-09" db="EMBL/GenBank/DDBJ databases">
        <authorList>
            <person name="Magalhaes I.L.F."/>
            <person name="Oliveira U."/>
            <person name="Santos F.R."/>
            <person name="Vidigal T.H.D.A."/>
            <person name="Brescovit A.D."/>
            <person name="Santos A.J."/>
        </authorList>
    </citation>
    <scope>NUCLEOTIDE SEQUENCE</scope>
    <source>
        <tissue evidence="2">Shoot tissue taken approximately 20 cm above the soil surface</tissue>
    </source>
</reference>
<dbReference type="EMBL" id="GBRH01271445">
    <property type="protein sequence ID" value="JAD26450.1"/>
    <property type="molecule type" value="Transcribed_RNA"/>
</dbReference>
<dbReference type="AlphaFoldDB" id="A0A0A8YMY0"/>
<feature type="region of interest" description="Disordered" evidence="1">
    <location>
        <begin position="1"/>
        <end position="29"/>
    </location>
</feature>